<gene>
    <name evidence="3" type="ORF">M413DRAFT_78028</name>
</gene>
<evidence type="ECO:0000256" key="2">
    <source>
        <dbReference type="SAM" id="SignalP"/>
    </source>
</evidence>
<dbReference type="Proteomes" id="UP000053424">
    <property type="component" value="Unassembled WGS sequence"/>
</dbReference>
<proteinExistence type="predicted"/>
<name>A0A0C3BIP9_HEBCY</name>
<sequence length="157" mass="17616">VAFIVLLIFSIIEMSIAAFLASKIHPTFDDALQDSAATNVIQLLSISAWTIFLGLCFLIQFLEDPYSNMSNVGFHFWFLYSTWITWMAFAGLLSTHMTGMQFCHIPALLMYCHQLQALAAFAWLNCIVMGLMVLFVVIRGCQSVERGDNFGGPMLET</sequence>
<evidence type="ECO:0008006" key="5">
    <source>
        <dbReference type="Google" id="ProtNLM"/>
    </source>
</evidence>
<feature type="transmembrane region" description="Helical" evidence="1">
    <location>
        <begin position="74"/>
        <end position="95"/>
    </location>
</feature>
<keyword evidence="1" id="KW-0472">Membrane</keyword>
<dbReference type="OrthoDB" id="2117453at2759"/>
<protein>
    <recommendedName>
        <fullName evidence="5">MARVEL domain-containing protein</fullName>
    </recommendedName>
</protein>
<evidence type="ECO:0000313" key="4">
    <source>
        <dbReference type="Proteomes" id="UP000053424"/>
    </source>
</evidence>
<dbReference type="HOGENOM" id="CLU_109463_0_0_1"/>
<reference evidence="3 4" key="1">
    <citation type="submission" date="2014-04" db="EMBL/GenBank/DDBJ databases">
        <authorList>
            <consortium name="DOE Joint Genome Institute"/>
            <person name="Kuo A."/>
            <person name="Gay G."/>
            <person name="Dore J."/>
            <person name="Kohler A."/>
            <person name="Nagy L.G."/>
            <person name="Floudas D."/>
            <person name="Copeland A."/>
            <person name="Barry K.W."/>
            <person name="Cichocki N."/>
            <person name="Veneault-Fourrey C."/>
            <person name="LaButti K."/>
            <person name="Lindquist E.A."/>
            <person name="Lipzen A."/>
            <person name="Lundell T."/>
            <person name="Morin E."/>
            <person name="Murat C."/>
            <person name="Sun H."/>
            <person name="Tunlid A."/>
            <person name="Henrissat B."/>
            <person name="Grigoriev I.V."/>
            <person name="Hibbett D.S."/>
            <person name="Martin F."/>
            <person name="Nordberg H.P."/>
            <person name="Cantor M.N."/>
            <person name="Hua S.X."/>
        </authorList>
    </citation>
    <scope>NUCLEOTIDE SEQUENCE [LARGE SCALE GENOMIC DNA]</scope>
    <source>
        <strain evidence="4">h7</strain>
    </source>
</reference>
<feature type="chain" id="PRO_5002175701" description="MARVEL domain-containing protein" evidence="2">
    <location>
        <begin position="18"/>
        <end position="157"/>
    </location>
</feature>
<feature type="signal peptide" evidence="2">
    <location>
        <begin position="1"/>
        <end position="17"/>
    </location>
</feature>
<dbReference type="EMBL" id="KN831804">
    <property type="protein sequence ID" value="KIM36575.1"/>
    <property type="molecule type" value="Genomic_DNA"/>
</dbReference>
<keyword evidence="2" id="KW-0732">Signal</keyword>
<feature type="non-terminal residue" evidence="3">
    <location>
        <position position="157"/>
    </location>
</feature>
<organism evidence="3 4">
    <name type="scientific">Hebeloma cylindrosporum</name>
    <dbReference type="NCBI Taxonomy" id="76867"/>
    <lineage>
        <taxon>Eukaryota</taxon>
        <taxon>Fungi</taxon>
        <taxon>Dikarya</taxon>
        <taxon>Basidiomycota</taxon>
        <taxon>Agaricomycotina</taxon>
        <taxon>Agaricomycetes</taxon>
        <taxon>Agaricomycetidae</taxon>
        <taxon>Agaricales</taxon>
        <taxon>Agaricineae</taxon>
        <taxon>Hymenogastraceae</taxon>
        <taxon>Hebeloma</taxon>
    </lineage>
</organism>
<keyword evidence="1" id="KW-1133">Transmembrane helix</keyword>
<keyword evidence="1" id="KW-0812">Transmembrane</keyword>
<feature type="transmembrane region" description="Helical" evidence="1">
    <location>
        <begin position="115"/>
        <end position="138"/>
    </location>
</feature>
<dbReference type="STRING" id="686832.A0A0C3BIP9"/>
<accession>A0A0C3BIP9</accession>
<evidence type="ECO:0000256" key="1">
    <source>
        <dbReference type="SAM" id="Phobius"/>
    </source>
</evidence>
<feature type="transmembrane region" description="Helical" evidence="1">
    <location>
        <begin position="41"/>
        <end position="62"/>
    </location>
</feature>
<evidence type="ECO:0000313" key="3">
    <source>
        <dbReference type="EMBL" id="KIM36575.1"/>
    </source>
</evidence>
<dbReference type="AlphaFoldDB" id="A0A0C3BIP9"/>
<reference evidence="4" key="2">
    <citation type="submission" date="2015-01" db="EMBL/GenBank/DDBJ databases">
        <title>Evolutionary Origins and Diversification of the Mycorrhizal Mutualists.</title>
        <authorList>
            <consortium name="DOE Joint Genome Institute"/>
            <consortium name="Mycorrhizal Genomics Consortium"/>
            <person name="Kohler A."/>
            <person name="Kuo A."/>
            <person name="Nagy L.G."/>
            <person name="Floudas D."/>
            <person name="Copeland A."/>
            <person name="Barry K.W."/>
            <person name="Cichocki N."/>
            <person name="Veneault-Fourrey C."/>
            <person name="LaButti K."/>
            <person name="Lindquist E.A."/>
            <person name="Lipzen A."/>
            <person name="Lundell T."/>
            <person name="Morin E."/>
            <person name="Murat C."/>
            <person name="Riley R."/>
            <person name="Ohm R."/>
            <person name="Sun H."/>
            <person name="Tunlid A."/>
            <person name="Henrissat B."/>
            <person name="Grigoriev I.V."/>
            <person name="Hibbett D.S."/>
            <person name="Martin F."/>
        </authorList>
    </citation>
    <scope>NUCLEOTIDE SEQUENCE [LARGE SCALE GENOMIC DNA]</scope>
    <source>
        <strain evidence="4">h7</strain>
    </source>
</reference>
<keyword evidence="4" id="KW-1185">Reference proteome</keyword>